<dbReference type="Proteomes" id="UP000249458">
    <property type="component" value="Unassembled WGS sequence"/>
</dbReference>
<reference evidence="1 2" key="1">
    <citation type="submission" date="2017-02" db="EMBL/GenBank/DDBJ databases">
        <title>Legionella quilivanii strain from human: case report and whole genome sequencing analysis.</title>
        <authorList>
            <person name="Lalancette C."/>
            <person name="Leduc J.-M."/>
            <person name="Levesque S."/>
            <person name="Fournier E."/>
            <person name="Saoud J."/>
            <person name="Faucher S.P."/>
            <person name="Bernard K."/>
            <person name="Martineau C."/>
            <person name="Longtin J."/>
        </authorList>
    </citation>
    <scope>NUCLEOTIDE SEQUENCE [LARGE SCALE GENOMIC DNA]</scope>
    <source>
        <strain evidence="1 2">ID143958</strain>
    </source>
</reference>
<dbReference type="EMBL" id="MVJN01000013">
    <property type="protein sequence ID" value="RAP34913.1"/>
    <property type="molecule type" value="Genomic_DNA"/>
</dbReference>
<organism evidence="1 2">
    <name type="scientific">Legionella quinlivanii</name>
    <dbReference type="NCBI Taxonomy" id="45073"/>
    <lineage>
        <taxon>Bacteria</taxon>
        <taxon>Pseudomonadati</taxon>
        <taxon>Pseudomonadota</taxon>
        <taxon>Gammaproteobacteria</taxon>
        <taxon>Legionellales</taxon>
        <taxon>Legionellaceae</taxon>
        <taxon>Legionella</taxon>
    </lineage>
</organism>
<proteinExistence type="predicted"/>
<protein>
    <submittedName>
        <fullName evidence="1">Uncharacterized protein</fullName>
    </submittedName>
</protein>
<gene>
    <name evidence="1" type="ORF">B1207_14570</name>
</gene>
<accession>A0A364LFR9</accession>
<evidence type="ECO:0000313" key="1">
    <source>
        <dbReference type="EMBL" id="RAP34913.1"/>
    </source>
</evidence>
<name>A0A364LFR9_9GAMM</name>
<evidence type="ECO:0000313" key="2">
    <source>
        <dbReference type="Proteomes" id="UP000249458"/>
    </source>
</evidence>
<comment type="caution">
    <text evidence="1">The sequence shown here is derived from an EMBL/GenBank/DDBJ whole genome shotgun (WGS) entry which is preliminary data.</text>
</comment>
<sequence length="73" mass="8713">MHSGIDRGINMEIISVKKWEIQIEQKLFYSDLRAMLDGVEAGEITMSYVDKWLAHRGYRLNWENYDLEKVLKH</sequence>
<dbReference type="AlphaFoldDB" id="A0A364LFR9"/>